<organism evidence="2 3">
    <name type="scientific">Streptomyces oceani</name>
    <dbReference type="NCBI Taxonomy" id="1075402"/>
    <lineage>
        <taxon>Bacteria</taxon>
        <taxon>Bacillati</taxon>
        <taxon>Actinomycetota</taxon>
        <taxon>Actinomycetes</taxon>
        <taxon>Kitasatosporales</taxon>
        <taxon>Streptomycetaceae</taxon>
        <taxon>Streptomyces</taxon>
    </lineage>
</organism>
<dbReference type="SUPFAM" id="SSF158682">
    <property type="entry name" value="TerB-like"/>
    <property type="match status" value="1"/>
</dbReference>
<dbReference type="OrthoDB" id="1261251at2"/>
<reference evidence="2 3" key="1">
    <citation type="journal article" date="2016" name="Front. Microbiol.">
        <title>Comparative Genomics Analysis of Streptomyces Species Reveals Their Adaptation to the Marine Environment and Their Diversity at the Genomic Level.</title>
        <authorList>
            <person name="Tian X."/>
            <person name="Zhang Z."/>
            <person name="Yang T."/>
            <person name="Chen M."/>
            <person name="Li J."/>
            <person name="Chen F."/>
            <person name="Yang J."/>
            <person name="Li W."/>
            <person name="Zhang B."/>
            <person name="Zhang Z."/>
            <person name="Wu J."/>
            <person name="Zhang C."/>
            <person name="Long L."/>
            <person name="Xiao J."/>
        </authorList>
    </citation>
    <scope>NUCLEOTIDE SEQUENCE [LARGE SCALE GENOMIC DNA]</scope>
    <source>
        <strain evidence="2 3">SCSIO 02100</strain>
    </source>
</reference>
<feature type="domain" description="Co-chaperone DjlA N-terminal" evidence="1">
    <location>
        <begin position="94"/>
        <end position="222"/>
    </location>
</feature>
<dbReference type="InterPro" id="IPR029024">
    <property type="entry name" value="TerB-like"/>
</dbReference>
<gene>
    <name evidence="2" type="ORF">AN216_14560</name>
</gene>
<dbReference type="AlphaFoldDB" id="A0A1E7KGB1"/>
<dbReference type="InterPro" id="IPR007791">
    <property type="entry name" value="DjlA_N"/>
</dbReference>
<evidence type="ECO:0000313" key="2">
    <source>
        <dbReference type="EMBL" id="OEV02903.1"/>
    </source>
</evidence>
<dbReference type="PATRIC" id="fig|1075402.3.peg.1816"/>
<dbReference type="EMBL" id="LJGU01000127">
    <property type="protein sequence ID" value="OEV02903.1"/>
    <property type="molecule type" value="Genomic_DNA"/>
</dbReference>
<evidence type="ECO:0000313" key="3">
    <source>
        <dbReference type="Proteomes" id="UP000176101"/>
    </source>
</evidence>
<comment type="caution">
    <text evidence="2">The sequence shown here is derived from an EMBL/GenBank/DDBJ whole genome shotgun (WGS) entry which is preliminary data.</text>
</comment>
<dbReference type="STRING" id="1075402.AN216_14560"/>
<dbReference type="Pfam" id="PF05099">
    <property type="entry name" value="TerB"/>
    <property type="match status" value="1"/>
</dbReference>
<evidence type="ECO:0000259" key="1">
    <source>
        <dbReference type="Pfam" id="PF05099"/>
    </source>
</evidence>
<name>A0A1E7KGB1_9ACTN</name>
<keyword evidence="3" id="KW-1185">Reference proteome</keyword>
<sequence length="230" mass="23955">MMRSRGGRDGPARVAGIRTRWHTVGDGDFFCPECGGDRGYRRRTGRRRFVLLGLPLLPRGAAATVVECAACRGHFGLEALSEPTTGRLSAMLRDATHSVVLAVLAAGGGGSRVSREAAVAVLRDAGYSDCAEDQLITLLAALEAERRPTAGEGAVVPSAAGVEVAQVLRPLAPHLAASGREALLLRGAVVALADGPYVAAEREVLETVGEVLSLRGGDIERLLATARTPS</sequence>
<dbReference type="Proteomes" id="UP000176101">
    <property type="component" value="Unassembled WGS sequence"/>
</dbReference>
<accession>A0A1E7KGB1</accession>
<protein>
    <recommendedName>
        <fullName evidence="1">Co-chaperone DjlA N-terminal domain-containing protein</fullName>
    </recommendedName>
</protein>
<proteinExistence type="predicted"/>